<evidence type="ECO:0000313" key="3">
    <source>
        <dbReference type="Proteomes" id="UP001189429"/>
    </source>
</evidence>
<comment type="caution">
    <text evidence="2">The sequence shown here is derived from an EMBL/GenBank/DDBJ whole genome shotgun (WGS) entry which is preliminary data.</text>
</comment>
<proteinExistence type="predicted"/>
<dbReference type="EMBL" id="CAUYUJ010004673">
    <property type="protein sequence ID" value="CAK0810511.1"/>
    <property type="molecule type" value="Genomic_DNA"/>
</dbReference>
<evidence type="ECO:0000313" key="2">
    <source>
        <dbReference type="EMBL" id="CAK0810511.1"/>
    </source>
</evidence>
<dbReference type="Proteomes" id="UP001189429">
    <property type="component" value="Unassembled WGS sequence"/>
</dbReference>
<accession>A0ABN9QVZ3</accession>
<gene>
    <name evidence="2" type="ORF">PCOR1329_LOCUS15460</name>
</gene>
<feature type="region of interest" description="Disordered" evidence="1">
    <location>
        <begin position="375"/>
        <end position="415"/>
    </location>
</feature>
<keyword evidence="3" id="KW-1185">Reference proteome</keyword>
<feature type="compositionally biased region" description="Low complexity" evidence="1">
    <location>
        <begin position="388"/>
        <end position="406"/>
    </location>
</feature>
<protein>
    <recommendedName>
        <fullName evidence="4">Spindle pole body component</fullName>
    </recommendedName>
</protein>
<sequence>MSLPTFGAWNVVYWLALGSHFLKERTADDMCDIASWRIILQVEAPLAAALLLISRSVRGVMEGEAQQQVEACSSRSGLGAAKSLLGTLCDAVVELDGSLKLQGHSPSLSTLLLHGSGHGLGGAQFDQFMYTDEDKARLYSCVRNTLHETDAIADAVHVKMRDCLGNAIDMELFHVCFWDSLREVPQHLVGLREHSDLLATPQRLPEHPMQVDPISSQETQAIQPELAVVFNALTFKILQCSWAFVARFGEYPASTSLTDWLPPSDPHLGVFCENVNNFANSDEEASFFELGPLNLRLPGADQAGTHASFTLSRPRCGDEAEPQIVACMVLATGQGGPHSRSYGPSCGSRYTAPDAANPGAAVPGTAHTARGLPLGARRRTRGPSASWAAQGRTRAAAVGAAPTAPRRPSPSREGRLLSGWRARRSLEAGVSGARIRSEILALRLSKSRWAQLRGAARTSSPAAHATVLAVSDIRDLPFKHFMCCSLSPSLPSHPPFASCEWYQCPSGSRRTVRHSCKQL</sequence>
<evidence type="ECO:0008006" key="4">
    <source>
        <dbReference type="Google" id="ProtNLM"/>
    </source>
</evidence>
<name>A0ABN9QVZ3_9DINO</name>
<evidence type="ECO:0000256" key="1">
    <source>
        <dbReference type="SAM" id="MobiDB-lite"/>
    </source>
</evidence>
<reference evidence="2" key="1">
    <citation type="submission" date="2023-10" db="EMBL/GenBank/DDBJ databases">
        <authorList>
            <person name="Chen Y."/>
            <person name="Shah S."/>
            <person name="Dougan E. K."/>
            <person name="Thang M."/>
            <person name="Chan C."/>
        </authorList>
    </citation>
    <scope>NUCLEOTIDE SEQUENCE [LARGE SCALE GENOMIC DNA]</scope>
</reference>
<organism evidence="2 3">
    <name type="scientific">Prorocentrum cordatum</name>
    <dbReference type="NCBI Taxonomy" id="2364126"/>
    <lineage>
        <taxon>Eukaryota</taxon>
        <taxon>Sar</taxon>
        <taxon>Alveolata</taxon>
        <taxon>Dinophyceae</taxon>
        <taxon>Prorocentrales</taxon>
        <taxon>Prorocentraceae</taxon>
        <taxon>Prorocentrum</taxon>
    </lineage>
</organism>